<proteinExistence type="predicted"/>
<reference evidence="1" key="1">
    <citation type="submission" date="2020-08" db="EMBL/GenBank/DDBJ databases">
        <title>Multicomponent nature underlies the extraordinary mechanical properties of spider dragline silk.</title>
        <authorList>
            <person name="Kono N."/>
            <person name="Nakamura H."/>
            <person name="Mori M."/>
            <person name="Yoshida Y."/>
            <person name="Ohtoshi R."/>
            <person name="Malay A.D."/>
            <person name="Moran D.A.P."/>
            <person name="Tomita M."/>
            <person name="Numata K."/>
            <person name="Arakawa K."/>
        </authorList>
    </citation>
    <scope>NUCLEOTIDE SEQUENCE</scope>
</reference>
<dbReference type="AlphaFoldDB" id="A0A8X6UQR2"/>
<comment type="caution">
    <text evidence="1">The sequence shown here is derived from an EMBL/GenBank/DDBJ whole genome shotgun (WGS) entry which is preliminary data.</text>
</comment>
<keyword evidence="2" id="KW-1185">Reference proteome</keyword>
<accession>A0A8X6UQR2</accession>
<organism evidence="1 2">
    <name type="scientific">Trichonephila clavipes</name>
    <name type="common">Golden silk orbweaver</name>
    <name type="synonym">Nephila clavipes</name>
    <dbReference type="NCBI Taxonomy" id="2585209"/>
    <lineage>
        <taxon>Eukaryota</taxon>
        <taxon>Metazoa</taxon>
        <taxon>Ecdysozoa</taxon>
        <taxon>Arthropoda</taxon>
        <taxon>Chelicerata</taxon>
        <taxon>Arachnida</taxon>
        <taxon>Araneae</taxon>
        <taxon>Araneomorphae</taxon>
        <taxon>Entelegynae</taxon>
        <taxon>Araneoidea</taxon>
        <taxon>Nephilidae</taxon>
        <taxon>Trichonephila</taxon>
    </lineage>
</organism>
<sequence length="122" mass="13629">MDTRVVLTFKKKLNIITGYFTLKSYKHLDINVINDAEWPSTPNVKQRRKLLRAARKKTNVLESKKVLCGVINLPTPSQRFNKKESGLDTAAETVATVSMQIAAKEAKYLSGHSDIPVNIDGT</sequence>
<evidence type="ECO:0000313" key="2">
    <source>
        <dbReference type="Proteomes" id="UP000887159"/>
    </source>
</evidence>
<evidence type="ECO:0000313" key="1">
    <source>
        <dbReference type="EMBL" id="GFX88771.1"/>
    </source>
</evidence>
<dbReference type="Proteomes" id="UP000887159">
    <property type="component" value="Unassembled WGS sequence"/>
</dbReference>
<gene>
    <name evidence="1" type="ORF">TNCV_1558161</name>
</gene>
<protein>
    <submittedName>
        <fullName evidence="1">Uncharacterized protein</fullName>
    </submittedName>
</protein>
<dbReference type="EMBL" id="BMAU01021061">
    <property type="protein sequence ID" value="GFX88771.1"/>
    <property type="molecule type" value="Genomic_DNA"/>
</dbReference>
<name>A0A8X6UQR2_TRICX</name>